<evidence type="ECO:0000313" key="3">
    <source>
        <dbReference type="Proteomes" id="UP000249061"/>
    </source>
</evidence>
<evidence type="ECO:0008006" key="4">
    <source>
        <dbReference type="Google" id="ProtNLM"/>
    </source>
</evidence>
<reference evidence="2 3" key="1">
    <citation type="submission" date="2017-08" db="EMBL/GenBank/DDBJ databases">
        <title>Infants hospitalized years apart are colonized by the same room-sourced microbial strains.</title>
        <authorList>
            <person name="Brooks B."/>
            <person name="Olm M.R."/>
            <person name="Firek B.A."/>
            <person name="Baker R."/>
            <person name="Thomas B.C."/>
            <person name="Morowitz M.J."/>
            <person name="Banfield J.F."/>
        </authorList>
    </citation>
    <scope>NUCLEOTIDE SEQUENCE [LARGE SCALE GENOMIC DNA]</scope>
    <source>
        <strain evidence="2">S2_003_000_R2_14</strain>
    </source>
</reference>
<organism evidence="2 3">
    <name type="scientific">Archangium gephyra</name>
    <dbReference type="NCBI Taxonomy" id="48"/>
    <lineage>
        <taxon>Bacteria</taxon>
        <taxon>Pseudomonadati</taxon>
        <taxon>Myxococcota</taxon>
        <taxon>Myxococcia</taxon>
        <taxon>Myxococcales</taxon>
        <taxon>Cystobacterineae</taxon>
        <taxon>Archangiaceae</taxon>
        <taxon>Archangium</taxon>
    </lineage>
</organism>
<evidence type="ECO:0000256" key="1">
    <source>
        <dbReference type="SAM" id="SignalP"/>
    </source>
</evidence>
<name>A0A2W5VL68_9BACT</name>
<comment type="caution">
    <text evidence="2">The sequence shown here is derived from an EMBL/GenBank/DDBJ whole genome shotgun (WGS) entry which is preliminary data.</text>
</comment>
<feature type="chain" id="PRO_5015854745" description="Lipoprotein" evidence="1">
    <location>
        <begin position="24"/>
        <end position="128"/>
    </location>
</feature>
<proteinExistence type="predicted"/>
<accession>A0A2W5VL68</accession>
<sequence>MRAAVLMSLVALSGCGAPCPAEARYVETLVFQDSTGAALAPLRLEDLETGRRYECTQAGVDANPGAELGDCRAHRMVLIRTNTQPHIIRAEAVTGGKFTGGVTPEVIPPAEMTECAQPTLGEVVVVFN</sequence>
<protein>
    <recommendedName>
        <fullName evidence="4">Lipoprotein</fullName>
    </recommendedName>
</protein>
<keyword evidence="1" id="KW-0732">Signal</keyword>
<dbReference type="AlphaFoldDB" id="A0A2W5VL68"/>
<dbReference type="Proteomes" id="UP000249061">
    <property type="component" value="Unassembled WGS sequence"/>
</dbReference>
<dbReference type="EMBL" id="QFQP01000015">
    <property type="protein sequence ID" value="PZR11141.1"/>
    <property type="molecule type" value="Genomic_DNA"/>
</dbReference>
<feature type="signal peptide" evidence="1">
    <location>
        <begin position="1"/>
        <end position="23"/>
    </location>
</feature>
<gene>
    <name evidence="2" type="ORF">DI536_18570</name>
</gene>
<evidence type="ECO:0000313" key="2">
    <source>
        <dbReference type="EMBL" id="PZR11141.1"/>
    </source>
</evidence>
<dbReference type="PROSITE" id="PS51257">
    <property type="entry name" value="PROKAR_LIPOPROTEIN"/>
    <property type="match status" value="1"/>
</dbReference>